<feature type="domain" description="UDENN" evidence="5">
    <location>
        <begin position="576"/>
        <end position="1068"/>
    </location>
</feature>
<evidence type="ECO:0000259" key="5">
    <source>
        <dbReference type="PROSITE" id="PS50211"/>
    </source>
</evidence>
<dbReference type="SMART" id="SM00799">
    <property type="entry name" value="DENN"/>
    <property type="match status" value="1"/>
</dbReference>
<dbReference type="InterPro" id="IPR001680">
    <property type="entry name" value="WD40_rpt"/>
</dbReference>
<feature type="repeat" description="WD" evidence="3">
    <location>
        <begin position="1830"/>
        <end position="1874"/>
    </location>
</feature>
<gene>
    <name evidence="6" type="ORF">HJC23_009350</name>
</gene>
<organism evidence="6 7">
    <name type="scientific">Cyclotella cryptica</name>
    <dbReference type="NCBI Taxonomy" id="29204"/>
    <lineage>
        <taxon>Eukaryota</taxon>
        <taxon>Sar</taxon>
        <taxon>Stramenopiles</taxon>
        <taxon>Ochrophyta</taxon>
        <taxon>Bacillariophyta</taxon>
        <taxon>Coscinodiscophyceae</taxon>
        <taxon>Thalassiosirophycidae</taxon>
        <taxon>Stephanodiscales</taxon>
        <taxon>Stephanodiscaceae</taxon>
        <taxon>Cyclotella</taxon>
    </lineage>
</organism>
<feature type="repeat" description="WD" evidence="3">
    <location>
        <begin position="1954"/>
        <end position="1993"/>
    </location>
</feature>
<keyword evidence="2" id="KW-0677">Repeat</keyword>
<feature type="region of interest" description="Disordered" evidence="4">
    <location>
        <begin position="517"/>
        <end position="536"/>
    </location>
</feature>
<accession>A0ABD3QTY7</accession>
<feature type="repeat" description="WD" evidence="3">
    <location>
        <begin position="1995"/>
        <end position="2030"/>
    </location>
</feature>
<reference evidence="6 7" key="1">
    <citation type="journal article" date="2020" name="G3 (Bethesda)">
        <title>Improved Reference Genome for Cyclotella cryptica CCMP332, a Model for Cell Wall Morphogenesis, Salinity Adaptation, and Lipid Production in Diatoms (Bacillariophyta).</title>
        <authorList>
            <person name="Roberts W.R."/>
            <person name="Downey K.M."/>
            <person name="Ruck E.C."/>
            <person name="Traller J.C."/>
            <person name="Alverson A.J."/>
        </authorList>
    </citation>
    <scope>NUCLEOTIDE SEQUENCE [LARGE SCALE GENOMIC DNA]</scope>
    <source>
        <strain evidence="6 7">CCMP332</strain>
    </source>
</reference>
<dbReference type="InterPro" id="IPR015943">
    <property type="entry name" value="WD40/YVTN_repeat-like_dom_sf"/>
</dbReference>
<dbReference type="Proteomes" id="UP001516023">
    <property type="component" value="Unassembled WGS sequence"/>
</dbReference>
<proteinExistence type="predicted"/>
<evidence type="ECO:0000313" key="6">
    <source>
        <dbReference type="EMBL" id="KAL3803386.1"/>
    </source>
</evidence>
<feature type="compositionally biased region" description="Acidic residues" evidence="4">
    <location>
        <begin position="150"/>
        <end position="160"/>
    </location>
</feature>
<keyword evidence="7" id="KW-1185">Reference proteome</keyword>
<dbReference type="Pfam" id="PF02141">
    <property type="entry name" value="DENN"/>
    <property type="match status" value="1"/>
</dbReference>
<feature type="region of interest" description="Disordered" evidence="4">
    <location>
        <begin position="1445"/>
        <end position="1476"/>
    </location>
</feature>
<dbReference type="PROSITE" id="PS50294">
    <property type="entry name" value="WD_REPEATS_REGION"/>
    <property type="match status" value="2"/>
</dbReference>
<dbReference type="InterPro" id="IPR037516">
    <property type="entry name" value="Tripartite_DENN"/>
</dbReference>
<dbReference type="SMART" id="SM00320">
    <property type="entry name" value="WD40"/>
    <property type="match status" value="5"/>
</dbReference>
<evidence type="ECO:0000256" key="4">
    <source>
        <dbReference type="SAM" id="MobiDB-lite"/>
    </source>
</evidence>
<dbReference type="PANTHER" id="PTHR12296:SF21">
    <property type="entry name" value="DENN DOMAIN-CONTAINING PROTEIN 3"/>
    <property type="match status" value="1"/>
</dbReference>
<dbReference type="Gene3D" id="2.130.10.10">
    <property type="entry name" value="YVTN repeat-like/Quinoprotein amine dehydrogenase"/>
    <property type="match status" value="2"/>
</dbReference>
<name>A0ABD3QTY7_9STRA</name>
<feature type="region of interest" description="Disordered" evidence="4">
    <location>
        <begin position="60"/>
        <end position="82"/>
    </location>
</feature>
<dbReference type="SUPFAM" id="SSF50978">
    <property type="entry name" value="WD40 repeat-like"/>
    <property type="match status" value="2"/>
</dbReference>
<dbReference type="PROSITE" id="PS50082">
    <property type="entry name" value="WD_REPEATS_2"/>
    <property type="match status" value="4"/>
</dbReference>
<feature type="compositionally biased region" description="Low complexity" evidence="4">
    <location>
        <begin position="265"/>
        <end position="280"/>
    </location>
</feature>
<evidence type="ECO:0000256" key="1">
    <source>
        <dbReference type="ARBA" id="ARBA00022574"/>
    </source>
</evidence>
<sequence length="2169" mass="236967">MPIIHVKPNHSLPLSSCDLGFERRTTDGNKTNNCARHFFTAVLQLTSSHYLPNQSTARIMASESNDSSSTNSYDEDDDDDYDDEERYSLRVRLLSAVDLPPSLSPNVPLCPWFELGLVDGGEEDDDHDENHNHDGGGGGGGKRELHPKWEEEEEEEDEKDDVPKSGEGGDNRSHKKSGGNESEASKLLKKLPSSSIRTSAFKIMTKATNGGGGNGADWNEEYRWNSITNPMESILAVKLCTRLAPESPTTTTATTNPSGPANEHPSSSSSLNLPAPSSSDDSSDLVGIKGLWRKGRLQMEEHRRRTTIGSHSTAGNSREEKAAAVAQFLMKPDSEGMGQQDLVEYQQKWRERRRASDGIEGSSEVEGNRNGAAAAASALEENRSEGLCLGTLLIPLSRLPLENAFSGNGSAAVVERWYQLDGPNLVPSSASSLGDDEEDGDASPGMLHGPRRCPSVLLELTFATAQYLDGAEEEILAEANEDGSKTGLDLTSLQVDEEKENALVRGKAEEEKKIAKEEIKEDAKENGKPKPEDPELDSGIVDFVCIVGARDIGNQRNDDGSKGWVQSTPECCVLERFPPNDEFHVKNGRNTGLIPQAEWFCFPEGCKLWRGATAPSHEDLKAGGVSTSARSSDIASSFDICLGSATSFSWFVLSSNSDDYGSKLVKTYGVVVRFYVPAPKGIDPTQDDFAQTMTVGGVQAGAQKGKSSSGQKRLWVPIGICLSTTLPIVGVVEEILLRMCDAMASQISSGDSSKLLSSNGESAASSKLYDMMQKDLFHLIVNFPKPIPGVVHCSIPFLEGERLHITTAPPNGLPSLPHGGAIASTCRLLGAEGLTLLLAAALTECKILIHSVDVANVAMVAEVISALIFPFTWQLPFIPVLPKDMLEFLEAPLSFFVGIPTICLQYCDRNVLSEIVVVDLDNIASSTDYDGRRGPRTKIPTALPASVSTSISKAVFRLLREEDEIDAQMNAATFPGCRRSARLENESMAERKFRIHVGRRLRFHRSLRHSYPNLQSDQRLSRVSVLALVTPFHLRIVLVCSVSASQPVFNRDRFLRQAPALFEDKRPSVLIDNNYSDRTQKILSPRSKRFLSVLVNSQHFHQLLERLSSEETAFFHEVMESIEQEDDAGTGAKSYFSTNFGSSACDEVADKLYDSLERIEQKIPTYRVDRKPRPPGIIRWEEEEDEEFKIDYNFGSGDTYWFEDEEKTPSISFTFSILKPIMTDQDDFSTSSAGVHALSLEYLVELEKNPWRYNNMLQIPIRAHDDKGETKSDEKEVEFIEIRKKTKLRDAIGERRFRAWKIANDHKEDDDIQNTPLIEKSSIDKTFDLSTILSNVPDLPFDGSVTSTQPHVDAKDRDKVRRCLEIAFGSSQNSSSFQENGRDLIADAEAALRNPSAQRYLFSVLTNPGNQADHKTTYMTERINSHSIFADLRLWERVLLLHQKEQQNDRKDDVSESAGDIEQLPTDAADADETADSDSYDAAVSTLYEMVGYGVPAEELARFATRISEEKGWFTTDKGQSLLVLARRLTAKRDEDGEKTGEAGDFNLGKGNVPNVWDRRNSRDMTAEMAELYAEESLVSEDISWAHPSISLFSSERHTGARAFLGTILGGATESQPISGTSHHGNEIKQSSSGDIFNVGGYSGRVAITAMAAFGSTAVVTGGVDGSVFLAHTIHFGADNNEFESNCSSKQSCTSLLHSKSSLINGVKLQWGSQGESDNECVIGAVSCLAASKGSGYRIESLGCADEDEVVSCMDGCRIIAGTTCGGLRAWSLKDIYQASIVSRMGSGTDHSSIGSRSHHGSGVNSITSTLVRHTNDDHGFQDAIKGTSIGGHRGGVTCVDVPPRMYRPDALLSGGEDGLIKLWSLKSASSIHEGVSHTAPNASIQTRFFANRQITPMTTDYDASDAQGVLTGHEGRIICLKTAWHGDKVLSGGADKTIRLWDLSGATKPLLTLRGHQGWVTETHFWGQIIVSASTDRSIGLWDTRAGSSPLFNLRYHLSPVSDLLLGNRSESLMVSAGADGSLATWDFRVICGSSQDVPSSNPSSSEIGSSRTIRSALATMRHLDKSKRAPNCGSVRLSRAVGRHEFSFLSVCDDGIVNEWDASTGVKMSTHETGHMDAISGFSTFSSKDGLRHGKNSERGESEVGGSITCSWDGTVRLRRLTRKSSS</sequence>
<comment type="caution">
    <text evidence="6">The sequence shown here is derived from an EMBL/GenBank/DDBJ whole genome shotgun (WGS) entry which is preliminary data.</text>
</comment>
<dbReference type="PANTHER" id="PTHR12296">
    <property type="entry name" value="DENN DOMAIN-CONTAINING PROTEIN 4"/>
    <property type="match status" value="1"/>
</dbReference>
<protein>
    <recommendedName>
        <fullName evidence="5">UDENN domain-containing protein</fullName>
    </recommendedName>
</protein>
<dbReference type="Pfam" id="PF00400">
    <property type="entry name" value="WD40"/>
    <property type="match status" value="3"/>
</dbReference>
<dbReference type="InterPro" id="IPR051696">
    <property type="entry name" value="DENN_Domain_GEFs"/>
</dbReference>
<evidence type="ECO:0000256" key="3">
    <source>
        <dbReference type="PROSITE-ProRule" id="PRU00221"/>
    </source>
</evidence>
<feature type="region of interest" description="Disordered" evidence="4">
    <location>
        <begin position="427"/>
        <end position="450"/>
    </location>
</feature>
<feature type="compositionally biased region" description="Basic and acidic residues" evidence="4">
    <location>
        <begin position="161"/>
        <end position="172"/>
    </location>
</feature>
<feature type="region of interest" description="Disordered" evidence="4">
    <location>
        <begin position="246"/>
        <end position="285"/>
    </location>
</feature>
<evidence type="ECO:0000256" key="2">
    <source>
        <dbReference type="ARBA" id="ARBA00022737"/>
    </source>
</evidence>
<dbReference type="PROSITE" id="PS00678">
    <property type="entry name" value="WD_REPEATS_1"/>
    <property type="match status" value="3"/>
</dbReference>
<dbReference type="PROSITE" id="PS50211">
    <property type="entry name" value="DENN"/>
    <property type="match status" value="1"/>
</dbReference>
<feature type="compositionally biased region" description="Basic and acidic residues" evidence="4">
    <location>
        <begin position="517"/>
        <end position="533"/>
    </location>
</feature>
<feature type="compositionally biased region" description="Basic and acidic residues" evidence="4">
    <location>
        <begin position="1445"/>
        <end position="1454"/>
    </location>
</feature>
<dbReference type="PRINTS" id="PR00320">
    <property type="entry name" value="GPROTEINBRPT"/>
</dbReference>
<feature type="repeat" description="WD" evidence="3">
    <location>
        <begin position="1911"/>
        <end position="1945"/>
    </location>
</feature>
<feature type="compositionally biased region" description="Acidic residues" evidence="4">
    <location>
        <begin position="73"/>
        <end position="82"/>
    </location>
</feature>
<dbReference type="InterPro" id="IPR020472">
    <property type="entry name" value="WD40_PAC1"/>
</dbReference>
<dbReference type="Gene3D" id="3.40.50.11500">
    <property type="match status" value="1"/>
</dbReference>
<dbReference type="InterPro" id="IPR001194">
    <property type="entry name" value="cDENN_dom"/>
</dbReference>
<dbReference type="InterPro" id="IPR019775">
    <property type="entry name" value="WD40_repeat_CS"/>
</dbReference>
<evidence type="ECO:0000313" key="7">
    <source>
        <dbReference type="Proteomes" id="UP001516023"/>
    </source>
</evidence>
<keyword evidence="1 3" id="KW-0853">WD repeat</keyword>
<dbReference type="InterPro" id="IPR036322">
    <property type="entry name" value="WD40_repeat_dom_sf"/>
</dbReference>
<feature type="region of interest" description="Disordered" evidence="4">
    <location>
        <begin position="120"/>
        <end position="191"/>
    </location>
</feature>
<dbReference type="EMBL" id="JABMIG020000014">
    <property type="protein sequence ID" value="KAL3803386.1"/>
    <property type="molecule type" value="Genomic_DNA"/>
</dbReference>
<dbReference type="InterPro" id="IPR043153">
    <property type="entry name" value="DENN_C"/>
</dbReference>
<feature type="compositionally biased region" description="Low complexity" evidence="4">
    <location>
        <begin position="62"/>
        <end position="72"/>
    </location>
</feature>